<keyword evidence="2" id="KW-0472">Membrane</keyword>
<evidence type="ECO:0000313" key="3">
    <source>
        <dbReference type="EMBL" id="RKK69879.1"/>
    </source>
</evidence>
<evidence type="ECO:0000256" key="1">
    <source>
        <dbReference type="SAM" id="MobiDB-lite"/>
    </source>
</evidence>
<protein>
    <submittedName>
        <fullName evidence="3">Uncharacterized protein</fullName>
    </submittedName>
</protein>
<dbReference type="Proteomes" id="UP000285084">
    <property type="component" value="Unassembled WGS sequence"/>
</dbReference>
<feature type="compositionally biased region" description="Acidic residues" evidence="1">
    <location>
        <begin position="323"/>
        <end position="351"/>
    </location>
</feature>
<accession>A0A420MPD6</accession>
<comment type="caution">
    <text evidence="3">The sequence shown here is derived from an EMBL/GenBank/DDBJ whole genome shotgun (WGS) entry which is preliminary data.</text>
</comment>
<feature type="transmembrane region" description="Helical" evidence="2">
    <location>
        <begin position="559"/>
        <end position="581"/>
    </location>
</feature>
<feature type="transmembrane region" description="Helical" evidence="2">
    <location>
        <begin position="530"/>
        <end position="547"/>
    </location>
</feature>
<gene>
    <name evidence="3" type="ORF">BFJ69_g12300</name>
</gene>
<feature type="region of interest" description="Disordered" evidence="1">
    <location>
        <begin position="323"/>
        <end position="355"/>
    </location>
</feature>
<proteinExistence type="predicted"/>
<evidence type="ECO:0000313" key="4">
    <source>
        <dbReference type="Proteomes" id="UP000285084"/>
    </source>
</evidence>
<dbReference type="VEuPathDB" id="FungiDB:FOXG_01088"/>
<dbReference type="EMBL" id="MRCX01000145">
    <property type="protein sequence ID" value="RKK69879.1"/>
    <property type="molecule type" value="Genomic_DNA"/>
</dbReference>
<dbReference type="VEuPathDB" id="FungiDB:FOIG_13181"/>
<keyword evidence="2" id="KW-1133">Transmembrane helix</keyword>
<evidence type="ECO:0000256" key="2">
    <source>
        <dbReference type="SAM" id="Phobius"/>
    </source>
</evidence>
<dbReference type="VEuPathDB" id="FungiDB:FOC4_g10014347"/>
<dbReference type="VEuPathDB" id="FungiDB:FOMG_01876"/>
<dbReference type="VEuPathDB" id="FungiDB:FOZG_01861"/>
<keyword evidence="2" id="KW-0812">Transmembrane</keyword>
<organism evidence="3 4">
    <name type="scientific">Fusarium oxysporum</name>
    <name type="common">Fusarium vascular wilt</name>
    <dbReference type="NCBI Taxonomy" id="5507"/>
    <lineage>
        <taxon>Eukaryota</taxon>
        <taxon>Fungi</taxon>
        <taxon>Dikarya</taxon>
        <taxon>Ascomycota</taxon>
        <taxon>Pezizomycotina</taxon>
        <taxon>Sordariomycetes</taxon>
        <taxon>Hypocreomycetidae</taxon>
        <taxon>Hypocreales</taxon>
        <taxon>Nectriaceae</taxon>
        <taxon>Fusarium</taxon>
        <taxon>Fusarium oxysporum species complex</taxon>
    </lineage>
</organism>
<name>A0A420MPD6_FUSOX</name>
<dbReference type="VEuPathDB" id="FungiDB:FOC1_g10016398"/>
<dbReference type="VEuPathDB" id="FungiDB:HZS61_001434"/>
<reference evidence="3 4" key="1">
    <citation type="journal article" date="2018" name="Sci. Rep.">
        <title>Characterisation of pathogen-specific regions and novel effector candidates in Fusarium oxysporum f. sp. cepae.</title>
        <authorList>
            <person name="Armitage A.D."/>
            <person name="Taylor A."/>
            <person name="Sobczyk M.K."/>
            <person name="Baxter L."/>
            <person name="Greenfield B.P."/>
            <person name="Bates H.J."/>
            <person name="Wilson F."/>
            <person name="Jackson A.C."/>
            <person name="Ott S."/>
            <person name="Harrison R.J."/>
            <person name="Clarkson J.P."/>
        </authorList>
    </citation>
    <scope>NUCLEOTIDE SEQUENCE [LARGE SCALE GENOMIC DNA]</scope>
    <source>
        <strain evidence="3 4">Fo_A13</strain>
    </source>
</reference>
<sequence length="649" mass="74947">MQLLRRNKTHPIISPAHSKFSRAVSYYDWVKGAIWDGPDEWRDQSRIDRYRISAVEHNRPFVEVIKERSGYDISEISAFMDRNPGLLHWEHDTLCVEAFCRGADEIFDNPDPVSTQDNQLTKEDGPEAWVSDRNYWLSQDGISKDHWYDQVLDRLGFYQVLKNERFRLNSAGEMIGPARQVYINNPDGASVLAILRTAPHPHADGLRDLLSNYISSSPTPNLSLRVSDFWNASFVLNFNLPFFAIGPSGKQDKRVFHNSKHKFRARYPLDSLNLQDPRSRLGCGENFAFQDKLVLHEAVYALTTTGPSEPHWTAYCFDENFFEEDEDEEEEEKEEEVDDEEGEEEDDDESIEVSVDPIIDEAELKGPMNMWLPRQYSLAALAKQLDKILGYHAHVHEVFKHNLDIYMSSARDGSAENIYPSVKPAWKGFPELLGKVIFCNLKLMEAVDDFLAKDVQVNPDGAPQGVLWQSLRNDARAMKSLRSIKDSLYRLRATGGKLEQIKESFEELRREKKFDHADEQKDRDKRNQEFTIAAFVFGILTLIAQVYSGKPQKDDPESWPLYIAMVVLFVAICTAGILYIIRRRVTRHSNALMTYFEEKIGTIQEKFKKDSKTETIRRCIGWLWNYSGGAFLLRYLLRILGKKQQLLPR</sequence>
<dbReference type="AlphaFoldDB" id="A0A420MPD6"/>